<evidence type="ECO:0000256" key="8">
    <source>
        <dbReference type="ARBA" id="ARBA00023065"/>
    </source>
</evidence>
<feature type="transmembrane region" description="Helical" evidence="13">
    <location>
        <begin position="50"/>
        <end position="68"/>
    </location>
</feature>
<evidence type="ECO:0000256" key="12">
    <source>
        <dbReference type="RuleBase" id="RU000679"/>
    </source>
</evidence>
<dbReference type="PANTHER" id="PTHR11690:SF157">
    <property type="entry name" value="PICKPOCKET 15"/>
    <property type="match status" value="1"/>
</dbReference>
<dbReference type="PANTHER" id="PTHR11690">
    <property type="entry name" value="AMILORIDE-SENSITIVE SODIUM CHANNEL-RELATED"/>
    <property type="match status" value="1"/>
</dbReference>
<evidence type="ECO:0000256" key="1">
    <source>
        <dbReference type="ARBA" id="ARBA00004141"/>
    </source>
</evidence>
<dbReference type="GO" id="GO:0005886">
    <property type="term" value="C:plasma membrane"/>
    <property type="evidence" value="ECO:0007669"/>
    <property type="project" value="TreeGrafter"/>
</dbReference>
<gene>
    <name evidence="15" type="primary">ppk15</name>
</gene>
<accession>A0AB40DK79</accession>
<dbReference type="Proteomes" id="UP001652628">
    <property type="component" value="Chromosome 3"/>
</dbReference>
<feature type="transmembrane region" description="Helical" evidence="13">
    <location>
        <begin position="441"/>
        <end position="467"/>
    </location>
</feature>
<organism evidence="14 15">
    <name type="scientific">Drosophila suzukii</name>
    <name type="common">Spotted-wing drosophila fruit fly</name>
    <dbReference type="NCBI Taxonomy" id="28584"/>
    <lineage>
        <taxon>Eukaryota</taxon>
        <taxon>Metazoa</taxon>
        <taxon>Ecdysozoa</taxon>
        <taxon>Arthropoda</taxon>
        <taxon>Hexapoda</taxon>
        <taxon>Insecta</taxon>
        <taxon>Pterygota</taxon>
        <taxon>Neoptera</taxon>
        <taxon>Endopterygota</taxon>
        <taxon>Diptera</taxon>
        <taxon>Brachycera</taxon>
        <taxon>Muscomorpha</taxon>
        <taxon>Ephydroidea</taxon>
        <taxon>Drosophilidae</taxon>
        <taxon>Drosophila</taxon>
        <taxon>Sophophora</taxon>
    </lineage>
</organism>
<evidence type="ECO:0000256" key="6">
    <source>
        <dbReference type="ARBA" id="ARBA00022989"/>
    </source>
</evidence>
<keyword evidence="5 12" id="KW-0812">Transmembrane</keyword>
<evidence type="ECO:0000313" key="14">
    <source>
        <dbReference type="Proteomes" id="UP001652628"/>
    </source>
</evidence>
<evidence type="ECO:0000256" key="10">
    <source>
        <dbReference type="ARBA" id="ARBA00023201"/>
    </source>
</evidence>
<reference evidence="15" key="1">
    <citation type="submission" date="2025-08" db="UniProtKB">
        <authorList>
            <consortium name="RefSeq"/>
        </authorList>
    </citation>
    <scope>IDENTIFICATION</scope>
</reference>
<dbReference type="Gene3D" id="2.60.470.10">
    <property type="entry name" value="Acid-sensing ion channels like domains"/>
    <property type="match status" value="1"/>
</dbReference>
<evidence type="ECO:0000256" key="9">
    <source>
        <dbReference type="ARBA" id="ARBA00023136"/>
    </source>
</evidence>
<dbReference type="Gene3D" id="1.10.287.770">
    <property type="entry name" value="YojJ-like"/>
    <property type="match status" value="1"/>
</dbReference>
<evidence type="ECO:0000256" key="2">
    <source>
        <dbReference type="ARBA" id="ARBA00007193"/>
    </source>
</evidence>
<evidence type="ECO:0000256" key="5">
    <source>
        <dbReference type="ARBA" id="ARBA00022692"/>
    </source>
</evidence>
<dbReference type="GeneID" id="108018416"/>
<keyword evidence="4 12" id="KW-0894">Sodium channel</keyword>
<dbReference type="PRINTS" id="PR01078">
    <property type="entry name" value="AMINACHANNEL"/>
</dbReference>
<comment type="subcellular location">
    <subcellularLocation>
        <location evidence="1">Membrane</location>
        <topology evidence="1">Multi-pass membrane protein</topology>
    </subcellularLocation>
</comment>
<name>A0AB40DK79_DROSZ</name>
<keyword evidence="3 12" id="KW-0813">Transport</keyword>
<keyword evidence="9 13" id="KW-0472">Membrane</keyword>
<evidence type="ECO:0000313" key="15">
    <source>
        <dbReference type="RefSeq" id="XP_065722952.1"/>
    </source>
</evidence>
<evidence type="ECO:0000256" key="4">
    <source>
        <dbReference type="ARBA" id="ARBA00022461"/>
    </source>
</evidence>
<evidence type="ECO:0000256" key="3">
    <source>
        <dbReference type="ARBA" id="ARBA00022448"/>
    </source>
</evidence>
<keyword evidence="11 12" id="KW-0407">Ion channel</keyword>
<dbReference type="Pfam" id="PF00858">
    <property type="entry name" value="ASC"/>
    <property type="match status" value="1"/>
</dbReference>
<keyword evidence="8 12" id="KW-0406">Ion transport</keyword>
<dbReference type="AlphaFoldDB" id="A0AB40DK79"/>
<sequence length="494" mass="56117">MARTINAEENAQREKKSNGFVAHIKDYCSNCTLAGFAYMANSRLHFTERIFWLICVIVSSLGCYHLIIEYQRSFPSRAVSIVYESLPPFSKWQFPSVSVCEVAHKGKLFHTMEEFIKGLGIDVAGGYPYEVESGIASILFPVLYNENALKGKCGIAPTECPGPCADCPAKDYRKILKWYGANCSDLFVECKLSGDPFDCCRYFRPLLTPYGRCYMLNSLQNNEPGSKHWLPNQLDPADRKAVITMVTQMEIQVNLMNAEDIPHTAFAPPGILAITPGLGKYMQFNQVIMTNDPDVREVDSKIRSCLFPDENPPTSVYKAYSFSVCITECIRELQMKMCNCTAFMYNPNADKRFPDCDLDGYFCLEKTRAIKPDSRVLLSNNKRNNESCGCLPSCNDGDIYTIYEPNIMTRTGNKYFNVTLDMPFLPTDQYRRQAIRSRLDVVVSMGGMLGLFLGASILSAIEFIYYFTMRPLNNMLRERSATERTNRIQLQERE</sequence>
<dbReference type="CTD" id="43188"/>
<dbReference type="GO" id="GO:0015280">
    <property type="term" value="F:ligand-gated sodium channel activity"/>
    <property type="evidence" value="ECO:0007669"/>
    <property type="project" value="TreeGrafter"/>
</dbReference>
<keyword evidence="6 13" id="KW-1133">Transmembrane helix</keyword>
<evidence type="ECO:0000256" key="7">
    <source>
        <dbReference type="ARBA" id="ARBA00023053"/>
    </source>
</evidence>
<keyword evidence="7" id="KW-0915">Sodium</keyword>
<evidence type="ECO:0000256" key="13">
    <source>
        <dbReference type="SAM" id="Phobius"/>
    </source>
</evidence>
<dbReference type="RefSeq" id="XP_065722952.1">
    <property type="nucleotide sequence ID" value="XM_065866880.2"/>
</dbReference>
<keyword evidence="10 12" id="KW-0739">Sodium transport</keyword>
<evidence type="ECO:0000256" key="11">
    <source>
        <dbReference type="ARBA" id="ARBA00023303"/>
    </source>
</evidence>
<dbReference type="FunFam" id="1.10.287.770:FF:000012">
    <property type="entry name" value="Pickpocket 10"/>
    <property type="match status" value="1"/>
</dbReference>
<proteinExistence type="inferred from homology"/>
<keyword evidence="14" id="KW-1185">Reference proteome</keyword>
<protein>
    <submittedName>
        <fullName evidence="15">Pickpocket protein 19</fullName>
    </submittedName>
</protein>
<dbReference type="InterPro" id="IPR001873">
    <property type="entry name" value="ENaC"/>
</dbReference>
<comment type="similarity">
    <text evidence="2 12">Belongs to the amiloride-sensitive sodium channel (TC 1.A.6) family.</text>
</comment>